<evidence type="ECO:0000313" key="5">
    <source>
        <dbReference type="Proteomes" id="UP000663834"/>
    </source>
</evidence>
<evidence type="ECO:0000313" key="3">
    <source>
        <dbReference type="EMBL" id="CAF3932260.1"/>
    </source>
</evidence>
<organism evidence="1 5">
    <name type="scientific">Rotaria magnacalcarata</name>
    <dbReference type="NCBI Taxonomy" id="392030"/>
    <lineage>
        <taxon>Eukaryota</taxon>
        <taxon>Metazoa</taxon>
        <taxon>Spiralia</taxon>
        <taxon>Gnathifera</taxon>
        <taxon>Rotifera</taxon>
        <taxon>Eurotatoria</taxon>
        <taxon>Bdelloidea</taxon>
        <taxon>Philodinida</taxon>
        <taxon>Philodinidae</taxon>
        <taxon>Rotaria</taxon>
    </lineage>
</organism>
<dbReference type="Proteomes" id="UP000681720">
    <property type="component" value="Unassembled WGS sequence"/>
</dbReference>
<dbReference type="EMBL" id="CAJNRF010013672">
    <property type="protein sequence ID" value="CAF2150856.1"/>
    <property type="molecule type" value="Genomic_DNA"/>
</dbReference>
<dbReference type="OrthoDB" id="10072016at2759"/>
<dbReference type="Proteomes" id="UP000663834">
    <property type="component" value="Unassembled WGS sequence"/>
</dbReference>
<comment type="caution">
    <text evidence="1">The sequence shown here is derived from an EMBL/GenBank/DDBJ whole genome shotgun (WGS) entry which is preliminary data.</text>
</comment>
<accession>A0A815YU82</accession>
<protein>
    <recommendedName>
        <fullName evidence="6">HTH CENPB-type domain-containing protein</fullName>
    </recommendedName>
</protein>
<dbReference type="EMBL" id="CAJOBI010024817">
    <property type="protein sequence ID" value="CAF4238528.1"/>
    <property type="molecule type" value="Genomic_DNA"/>
</dbReference>
<sequence>MSNCVRLPAIIPNNVSAEGYLYMSCGNKCSRQQLVDAVNSPYDSKTAAEIFHVPTSTIRRNRGESSLRSHVGRPSYLSNDEELYFVSLLQLLPKYGFHVSREIALQLATAYCQSLGLSYRPGVKWLRLFMNRHANDIKWQREGKMEQERAKGFSAQIKYVRWETV</sequence>
<evidence type="ECO:0000313" key="1">
    <source>
        <dbReference type="EMBL" id="CAF1576281.1"/>
    </source>
</evidence>
<dbReference type="AlphaFoldDB" id="A0A815YU82"/>
<name>A0A815YU82_9BILA</name>
<evidence type="ECO:0000313" key="2">
    <source>
        <dbReference type="EMBL" id="CAF2150856.1"/>
    </source>
</evidence>
<evidence type="ECO:0000313" key="4">
    <source>
        <dbReference type="EMBL" id="CAF4238528.1"/>
    </source>
</evidence>
<evidence type="ECO:0008006" key="6">
    <source>
        <dbReference type="Google" id="ProtNLM"/>
    </source>
</evidence>
<dbReference type="EMBL" id="CAJNOW010010091">
    <property type="protein sequence ID" value="CAF1576281.1"/>
    <property type="molecule type" value="Genomic_DNA"/>
</dbReference>
<proteinExistence type="predicted"/>
<dbReference type="Proteomes" id="UP000663856">
    <property type="component" value="Unassembled WGS sequence"/>
</dbReference>
<dbReference type="EMBL" id="CAJOBJ010002595">
    <property type="protein sequence ID" value="CAF3932260.1"/>
    <property type="molecule type" value="Genomic_DNA"/>
</dbReference>
<reference evidence="1" key="1">
    <citation type="submission" date="2021-02" db="EMBL/GenBank/DDBJ databases">
        <authorList>
            <person name="Nowell W R."/>
        </authorList>
    </citation>
    <scope>NUCLEOTIDE SEQUENCE</scope>
</reference>
<dbReference type="Proteomes" id="UP000676336">
    <property type="component" value="Unassembled WGS sequence"/>
</dbReference>
<gene>
    <name evidence="3" type="ORF">GIL414_LOCUS8138</name>
    <name evidence="1" type="ORF">KQP761_LOCUS19687</name>
    <name evidence="4" type="ORF">SMN809_LOCUS23468</name>
    <name evidence="2" type="ORF">WKI299_LOCUS30255</name>
</gene>